<dbReference type="OrthoDB" id="5123002at2"/>
<reference evidence="1 3" key="1">
    <citation type="submission" date="2019-07" db="EMBL/GenBank/DDBJ databases">
        <title>Complete Genome Sequence of drought tolerant Plant Growth-Promoting Rhizobacterium Glutamicibacter halophytocola DR408.</title>
        <authorList>
            <person name="Nishu S.D."/>
            <person name="Lee T.K."/>
        </authorList>
    </citation>
    <scope>NUCLEOTIDE SEQUENCE [LARGE SCALE GENOMIC DNA]</scope>
    <source>
        <strain evidence="1 3">DR408</strain>
    </source>
</reference>
<dbReference type="EMBL" id="CP042260">
    <property type="protein sequence ID" value="QDY67670.1"/>
    <property type="molecule type" value="Genomic_DNA"/>
</dbReference>
<evidence type="ECO:0000313" key="1">
    <source>
        <dbReference type="EMBL" id="QDY67670.1"/>
    </source>
</evidence>
<dbReference type="EMBL" id="CP102487">
    <property type="protein sequence ID" value="UUX59841.1"/>
    <property type="molecule type" value="Genomic_DNA"/>
</dbReference>
<evidence type="ECO:0000313" key="2">
    <source>
        <dbReference type="EMBL" id="UUX59841.1"/>
    </source>
</evidence>
<name>A0A5B8J0B3_9MICC</name>
<dbReference type="Proteomes" id="UP001060018">
    <property type="component" value="Chromosome"/>
</dbReference>
<gene>
    <name evidence="1" type="ORF">FQA45_15910</name>
    <name evidence="2" type="ORF">NUH22_04245</name>
</gene>
<dbReference type="AlphaFoldDB" id="A0A5B8J0B3"/>
<sequence>MNSSREILPSTVRMFPDYADTVLWFNEPIDYATARLSAALTHELSRWEQSYYDGLNRDYEWKSPGLARQFGVAGERLAQRVADELGDGFEIELVASVGDMPDRKFRSNGPALNPQAAQVFDALAIEIKALEEEVAHALEATRRGESTGWYAYAPRSNTVFTPRQPKD</sequence>
<evidence type="ECO:0000313" key="4">
    <source>
        <dbReference type="Proteomes" id="UP001060018"/>
    </source>
</evidence>
<evidence type="ECO:0000313" key="3">
    <source>
        <dbReference type="Proteomes" id="UP000320717"/>
    </source>
</evidence>
<organism evidence="2 4">
    <name type="scientific">Glutamicibacter halophytocola</name>
    <dbReference type="NCBI Taxonomy" id="1933880"/>
    <lineage>
        <taxon>Bacteria</taxon>
        <taxon>Bacillati</taxon>
        <taxon>Actinomycetota</taxon>
        <taxon>Actinomycetes</taxon>
        <taxon>Micrococcales</taxon>
        <taxon>Micrococcaceae</taxon>
        <taxon>Glutamicibacter</taxon>
    </lineage>
</organism>
<reference evidence="2" key="2">
    <citation type="journal article" date="2022" name="Pest Manag. Sci.">
        <title>Glutamicibacter halophytocola-mediated host fitness of potato tuber moth on Solanaceae crops.</title>
        <authorList>
            <person name="Wang W."/>
            <person name="Xiao G."/>
            <person name="Du G."/>
            <person name="Chang L."/>
            <person name="Yang Y."/>
            <person name="Ye J."/>
            <person name="Chen B."/>
        </authorList>
    </citation>
    <scope>NUCLEOTIDE SEQUENCE</scope>
    <source>
        <strain evidence="2">S2</strain>
    </source>
</reference>
<protein>
    <submittedName>
        <fullName evidence="2">Uncharacterized protein</fullName>
    </submittedName>
</protein>
<dbReference type="RefSeq" id="WP_146277926.1">
    <property type="nucleotide sequence ID" value="NZ_CP012750.1"/>
</dbReference>
<dbReference type="Proteomes" id="UP000320717">
    <property type="component" value="Chromosome"/>
</dbReference>
<keyword evidence="3" id="KW-1185">Reference proteome</keyword>
<accession>A0A5B8J0B3</accession>
<proteinExistence type="predicted"/>